<dbReference type="OrthoDB" id="9977870at2759"/>
<dbReference type="AlphaFoldDB" id="A0A6A6FFV7"/>
<feature type="non-terminal residue" evidence="6">
    <location>
        <position position="101"/>
    </location>
</feature>
<organism evidence="6 7">
    <name type="scientific">Cercospora zeae-maydis SCOH1-5</name>
    <dbReference type="NCBI Taxonomy" id="717836"/>
    <lineage>
        <taxon>Eukaryota</taxon>
        <taxon>Fungi</taxon>
        <taxon>Dikarya</taxon>
        <taxon>Ascomycota</taxon>
        <taxon>Pezizomycotina</taxon>
        <taxon>Dothideomycetes</taxon>
        <taxon>Dothideomycetidae</taxon>
        <taxon>Mycosphaerellales</taxon>
        <taxon>Mycosphaerellaceae</taxon>
        <taxon>Cercospora</taxon>
    </lineage>
</organism>
<feature type="domain" description="IBR" evidence="5">
    <location>
        <begin position="44"/>
        <end position="101"/>
    </location>
</feature>
<keyword evidence="2" id="KW-0863">Zinc-finger</keyword>
<name>A0A6A6FFV7_9PEZI</name>
<proteinExistence type="predicted"/>
<dbReference type="SUPFAM" id="SSF57850">
    <property type="entry name" value="RING/U-box"/>
    <property type="match status" value="1"/>
</dbReference>
<evidence type="ECO:0000256" key="2">
    <source>
        <dbReference type="ARBA" id="ARBA00022771"/>
    </source>
</evidence>
<dbReference type="GO" id="GO:0008270">
    <property type="term" value="F:zinc ion binding"/>
    <property type="evidence" value="ECO:0007669"/>
    <property type="project" value="UniProtKB-KW"/>
</dbReference>
<sequence length="101" mass="11091">CIEALLNKVIADARLFPPRCCGQNIDPEKVRILQGSSIMAAYNEKYGELADTNKIFCHVPDCSTYISKQHRSMGMELGSVRGATCPQCKSVTCVDCKGPKH</sequence>
<gene>
    <name evidence="6" type="ORF">CERZMDRAFT_8660</name>
</gene>
<evidence type="ECO:0000313" key="6">
    <source>
        <dbReference type="EMBL" id="KAF2212194.1"/>
    </source>
</evidence>
<feature type="non-terminal residue" evidence="6">
    <location>
        <position position="1"/>
    </location>
</feature>
<dbReference type="Proteomes" id="UP000799539">
    <property type="component" value="Unassembled WGS sequence"/>
</dbReference>
<keyword evidence="3" id="KW-0833">Ubl conjugation pathway</keyword>
<reference evidence="6" key="1">
    <citation type="journal article" date="2020" name="Stud. Mycol.">
        <title>101 Dothideomycetes genomes: a test case for predicting lifestyles and emergence of pathogens.</title>
        <authorList>
            <person name="Haridas S."/>
            <person name="Albert R."/>
            <person name="Binder M."/>
            <person name="Bloem J."/>
            <person name="Labutti K."/>
            <person name="Salamov A."/>
            <person name="Andreopoulos B."/>
            <person name="Baker S."/>
            <person name="Barry K."/>
            <person name="Bills G."/>
            <person name="Bluhm B."/>
            <person name="Cannon C."/>
            <person name="Castanera R."/>
            <person name="Culley D."/>
            <person name="Daum C."/>
            <person name="Ezra D."/>
            <person name="Gonzalez J."/>
            <person name="Henrissat B."/>
            <person name="Kuo A."/>
            <person name="Liang C."/>
            <person name="Lipzen A."/>
            <person name="Lutzoni F."/>
            <person name="Magnuson J."/>
            <person name="Mondo S."/>
            <person name="Nolan M."/>
            <person name="Ohm R."/>
            <person name="Pangilinan J."/>
            <person name="Park H.-J."/>
            <person name="Ramirez L."/>
            <person name="Alfaro M."/>
            <person name="Sun H."/>
            <person name="Tritt A."/>
            <person name="Yoshinaga Y."/>
            <person name="Zwiers L.-H."/>
            <person name="Turgeon B."/>
            <person name="Goodwin S."/>
            <person name="Spatafora J."/>
            <person name="Crous P."/>
            <person name="Grigoriev I."/>
        </authorList>
    </citation>
    <scope>NUCLEOTIDE SEQUENCE</scope>
    <source>
        <strain evidence="6">SCOH1-5</strain>
    </source>
</reference>
<accession>A0A6A6FFV7</accession>
<evidence type="ECO:0000256" key="4">
    <source>
        <dbReference type="ARBA" id="ARBA00022833"/>
    </source>
</evidence>
<dbReference type="InterPro" id="IPR002867">
    <property type="entry name" value="IBR_dom"/>
</dbReference>
<evidence type="ECO:0000259" key="5">
    <source>
        <dbReference type="Pfam" id="PF01485"/>
    </source>
</evidence>
<evidence type="ECO:0000256" key="3">
    <source>
        <dbReference type="ARBA" id="ARBA00022786"/>
    </source>
</evidence>
<keyword evidence="1" id="KW-0479">Metal-binding</keyword>
<evidence type="ECO:0000313" key="7">
    <source>
        <dbReference type="Proteomes" id="UP000799539"/>
    </source>
</evidence>
<dbReference type="CDD" id="cd20335">
    <property type="entry name" value="BRcat_RBR"/>
    <property type="match status" value="1"/>
</dbReference>
<dbReference type="EMBL" id="ML992673">
    <property type="protein sequence ID" value="KAF2212194.1"/>
    <property type="molecule type" value="Genomic_DNA"/>
</dbReference>
<keyword evidence="7" id="KW-1185">Reference proteome</keyword>
<keyword evidence="4" id="KW-0862">Zinc</keyword>
<evidence type="ECO:0000256" key="1">
    <source>
        <dbReference type="ARBA" id="ARBA00022723"/>
    </source>
</evidence>
<protein>
    <recommendedName>
        <fullName evidence="5">IBR domain-containing protein</fullName>
    </recommendedName>
</protein>
<dbReference type="Pfam" id="PF01485">
    <property type="entry name" value="IBR"/>
    <property type="match status" value="1"/>
</dbReference>